<reference evidence="1 3" key="1">
    <citation type="journal article" date="2015" name="Genome Biol. Evol.">
        <title>Comparative Genomics of a Bacterivorous Green Alga Reveals Evolutionary Causalities and Consequences of Phago-Mixotrophic Mode of Nutrition.</title>
        <authorList>
            <person name="Burns J.A."/>
            <person name="Paasch A."/>
            <person name="Narechania A."/>
            <person name="Kim E."/>
        </authorList>
    </citation>
    <scope>NUCLEOTIDE SEQUENCE [LARGE SCALE GENOMIC DNA]</scope>
    <source>
        <strain evidence="1">PLY_AMNH</strain>
    </source>
</reference>
<evidence type="ECO:0000313" key="3">
    <source>
        <dbReference type="Proteomes" id="UP001190700"/>
    </source>
</evidence>
<dbReference type="Proteomes" id="UP001190700">
    <property type="component" value="Unassembled WGS sequence"/>
</dbReference>
<reference evidence="1" key="2">
    <citation type="submission" date="2023-06" db="EMBL/GenBank/DDBJ databases">
        <title>Long-read-based genome assembly of the green algal bacterivore Cymbomonas tetramitiformis.</title>
        <authorList>
            <person name="Gyaltshen Y."/>
            <person name="Rozenberg A."/>
            <person name="Paasch A."/>
            <person name="Burns J.A."/>
            <person name="Warring S."/>
            <person name="Larson R."/>
            <person name="Maurer-Alcala X."/>
            <person name="Dacks J."/>
            <person name="Kim E."/>
        </authorList>
    </citation>
    <scope>NUCLEOTIDE SEQUENCE</scope>
    <source>
        <strain evidence="1">PLY_AMNH</strain>
    </source>
</reference>
<comment type="caution">
    <text evidence="1">The sequence shown here is derived from an EMBL/GenBank/DDBJ whole genome shotgun (WGS) entry which is preliminary data.</text>
</comment>
<sequence length="237" mass="26766">MHAPEDVNLIALDDPEFTDTFLAPLVEIPGNTGDGYVHYVTPFYAANLDELSELLRRMRDVLGMKEYPDTRTHVLRELLLLARRSLAVTGEILTTPIGVWYDHQKELRLTFLHTGMPNGVCSSFPVCTFISPRKDARGIRDQLMTFLEENMVHIFPAKFETRAKAKETAMAAIEIVKEDLQKVSPENLANPIESYMDCLDRGRASLLKLYEEPLELRPAANPLRGRSTSVESVLHLA</sequence>
<gene>
    <name evidence="1" type="ORF">CYMTET_17910</name>
    <name evidence="2" type="ORF">CYMTET_4103</name>
</gene>
<dbReference type="AlphaFoldDB" id="A0AAE0L6G1"/>
<proteinExistence type="predicted"/>
<evidence type="ECO:0000313" key="2">
    <source>
        <dbReference type="EMBL" id="KAK3288419.1"/>
    </source>
</evidence>
<name>A0AAE0L6G1_9CHLO</name>
<protein>
    <submittedName>
        <fullName evidence="1">Uncharacterized protein</fullName>
    </submittedName>
</protein>
<keyword evidence="3" id="KW-1185">Reference proteome</keyword>
<accession>A0AAE0L6G1</accession>
<dbReference type="EMBL" id="LGRX02008172">
    <property type="protein sequence ID" value="KAK3273873.1"/>
    <property type="molecule type" value="Genomic_DNA"/>
</dbReference>
<organism evidence="1 3">
    <name type="scientific">Cymbomonas tetramitiformis</name>
    <dbReference type="NCBI Taxonomy" id="36881"/>
    <lineage>
        <taxon>Eukaryota</taxon>
        <taxon>Viridiplantae</taxon>
        <taxon>Chlorophyta</taxon>
        <taxon>Pyramimonadophyceae</taxon>
        <taxon>Pyramimonadales</taxon>
        <taxon>Pyramimonadaceae</taxon>
        <taxon>Cymbomonas</taxon>
    </lineage>
</organism>
<dbReference type="EMBL" id="LGRX02000486">
    <property type="protein sequence ID" value="KAK3288419.1"/>
    <property type="molecule type" value="Genomic_DNA"/>
</dbReference>
<evidence type="ECO:0000313" key="1">
    <source>
        <dbReference type="EMBL" id="KAK3273873.1"/>
    </source>
</evidence>